<dbReference type="PANTHER" id="PTHR13072">
    <property type="entry name" value="DYNACTIN 6"/>
    <property type="match status" value="1"/>
</dbReference>
<evidence type="ECO:0000256" key="4">
    <source>
        <dbReference type="ARBA" id="ARBA00022490"/>
    </source>
</evidence>
<evidence type="ECO:0000256" key="2">
    <source>
        <dbReference type="ARBA" id="ARBA00007719"/>
    </source>
</evidence>
<reference evidence="8 9" key="1">
    <citation type="submission" date="2014-04" db="EMBL/GenBank/DDBJ databases">
        <title>Comparative Genomics of Cryptosporidium Species.</title>
        <authorList>
            <person name="Silva J.C."/>
            <person name="Su Q."/>
            <person name="Chalmers R."/>
            <person name="Chibucos M.C."/>
            <person name="Elwin K."/>
            <person name="Godinez A."/>
            <person name="Guo F."/>
            <person name="Huynh K."/>
            <person name="Orvis J."/>
            <person name="Ott S."/>
            <person name="Sadzewicz L."/>
            <person name="Sengamalay N."/>
            <person name="Shetty A."/>
            <person name="Sun M."/>
            <person name="Tallon L."/>
            <person name="Xiao L."/>
            <person name="Zhang H."/>
            <person name="Fraser C.M."/>
            <person name="Zhu G."/>
            <person name="Kissinger J."/>
            <person name="Widmer G."/>
        </authorList>
    </citation>
    <scope>NUCLEOTIDE SEQUENCE [LARGE SCALE GENOMIC DNA]</scope>
    <source>
        <strain evidence="8 9">UKMEL1</strain>
    </source>
</reference>
<proteinExistence type="inferred from homology"/>
<dbReference type="InterPro" id="IPR027777">
    <property type="entry name" value="DCTN6"/>
</dbReference>
<dbReference type="VEuPathDB" id="CryptoDB:CmeUKMEL1_03900"/>
<evidence type="ECO:0000313" key="8">
    <source>
        <dbReference type="EMBL" id="POM82739.1"/>
    </source>
</evidence>
<dbReference type="Gene3D" id="2.160.10.10">
    <property type="entry name" value="Hexapeptide repeat proteins"/>
    <property type="match status" value="1"/>
</dbReference>
<evidence type="ECO:0000256" key="3">
    <source>
        <dbReference type="ARBA" id="ARBA00016573"/>
    </source>
</evidence>
<evidence type="ECO:0000256" key="1">
    <source>
        <dbReference type="ARBA" id="ARBA00004245"/>
    </source>
</evidence>
<dbReference type="AlphaFoldDB" id="A0A2P4YY61"/>
<dbReference type="EMBL" id="JIBK01000006">
    <property type="protein sequence ID" value="POM82739.1"/>
    <property type="molecule type" value="Genomic_DNA"/>
</dbReference>
<dbReference type="GO" id="GO:0005869">
    <property type="term" value="C:dynactin complex"/>
    <property type="evidence" value="ECO:0007669"/>
    <property type="project" value="InterPro"/>
</dbReference>
<dbReference type="OrthoDB" id="2355at2759"/>
<keyword evidence="9" id="KW-1185">Reference proteome</keyword>
<accession>A0A2P4YY61</accession>
<dbReference type="GO" id="GO:0016740">
    <property type="term" value="F:transferase activity"/>
    <property type="evidence" value="ECO:0007669"/>
    <property type="project" value="UniProtKB-KW"/>
</dbReference>
<gene>
    <name evidence="8" type="ORF">CmeUKMEL1_03900</name>
</gene>
<keyword evidence="8" id="KW-0808">Transferase</keyword>
<dbReference type="Proteomes" id="UP000236928">
    <property type="component" value="Unassembled WGS sequence"/>
</dbReference>
<dbReference type="CDD" id="cd04646">
    <property type="entry name" value="LbH_Dynactin_6"/>
    <property type="match status" value="1"/>
</dbReference>
<evidence type="ECO:0000256" key="6">
    <source>
        <dbReference type="ARBA" id="ARBA00034687"/>
    </source>
</evidence>
<comment type="similarity">
    <text evidence="2">Belongs to the dynactin subunits 5/6 family. Dynactin subunit 6 subfamily.</text>
</comment>
<dbReference type="PANTHER" id="PTHR13072:SF0">
    <property type="entry name" value="DYNACTIN SUBUNIT 6"/>
    <property type="match status" value="1"/>
</dbReference>
<name>A0A2P4YY61_9CRYT</name>
<feature type="region of interest" description="Disordered" evidence="7">
    <location>
        <begin position="282"/>
        <end position="323"/>
    </location>
</feature>
<dbReference type="InterPro" id="IPR011004">
    <property type="entry name" value="Trimer_LpxA-like_sf"/>
</dbReference>
<protein>
    <recommendedName>
        <fullName evidence="3">Dynactin subunit 6</fullName>
    </recommendedName>
</protein>
<organism evidence="8 9">
    <name type="scientific">Cryptosporidium meleagridis</name>
    <dbReference type="NCBI Taxonomy" id="93969"/>
    <lineage>
        <taxon>Eukaryota</taxon>
        <taxon>Sar</taxon>
        <taxon>Alveolata</taxon>
        <taxon>Apicomplexa</taxon>
        <taxon>Conoidasida</taxon>
        <taxon>Coccidia</taxon>
        <taxon>Eucoccidiorida</taxon>
        <taxon>Eimeriorina</taxon>
        <taxon>Cryptosporidiidae</taxon>
        <taxon>Cryptosporidium</taxon>
    </lineage>
</organism>
<feature type="region of interest" description="Disordered" evidence="7">
    <location>
        <begin position="235"/>
        <end position="266"/>
    </location>
</feature>
<feature type="compositionally biased region" description="Polar residues" evidence="7">
    <location>
        <begin position="282"/>
        <end position="293"/>
    </location>
</feature>
<comment type="caution">
    <text evidence="8">The sequence shown here is derived from an EMBL/GenBank/DDBJ whole genome shotgun (WGS) entry which is preliminary data.</text>
</comment>
<feature type="compositionally biased region" description="Low complexity" evidence="7">
    <location>
        <begin position="235"/>
        <end position="257"/>
    </location>
</feature>
<feature type="compositionally biased region" description="Low complexity" evidence="7">
    <location>
        <begin position="294"/>
        <end position="312"/>
    </location>
</feature>
<evidence type="ECO:0000313" key="9">
    <source>
        <dbReference type="Proteomes" id="UP000236928"/>
    </source>
</evidence>
<comment type="subcellular location">
    <subcellularLocation>
        <location evidence="1">Cytoplasm</location>
        <location evidence="1">Cytoskeleton</location>
    </subcellularLocation>
</comment>
<sequence>MQENKNLATLICQESNIFGNVELDEGCIVHPSALIDGGVGGIIIGKNNVIEESVKIVNNTISKMSIGDNNWFHVRCEIDSVLSIGDNNSFEVGSRVNKNAKIGNNCIISLRSSLPPNLEICNNTCVSTVGDSLIYTLSNSSPNKHLCEQVNFLNNILRGSSMEKKRLMIVDMKNNSFFSNLKDKYKVFSMNNVKHRIFSRKKAGSKKFENEKIKGINISFENTYSDSIVNSSNEHISSNCTSSSSDNMSHDSNNCNNQENQGPKSEYKLNKSTTKIENKLAINSNSSPSLNKTFSENSSTSLFSDSSTSLNSKYKSKYTSDTQSSTYNFSNIQDYGNTDYNCSDTSLEEKISREKRIPVKKKIEYVVEGKKTKLQPLKRNNNKENNSYRESKPYLNKKILDVLNSKHLNREKRTTQQVVAIENLGVDNKNIEINAIPRSENNSYRREVDGCSFKDLNVNFGWEAPLVIPIITESDYCYQSSYSNYDILIDCAYIDGDKCHLCSFIEGIY</sequence>
<evidence type="ECO:0000256" key="7">
    <source>
        <dbReference type="SAM" id="MobiDB-lite"/>
    </source>
</evidence>
<keyword evidence="5" id="KW-0206">Cytoskeleton</keyword>
<dbReference type="GO" id="GO:0070840">
    <property type="term" value="F:dynein complex binding"/>
    <property type="evidence" value="ECO:0007669"/>
    <property type="project" value="TreeGrafter"/>
</dbReference>
<comment type="function">
    <text evidence="6">Part of the dynactin complex that activates the molecular motor dynein for ultra-processive transport along microtubules.</text>
</comment>
<keyword evidence="4" id="KW-0963">Cytoplasm</keyword>
<dbReference type="GO" id="GO:0007052">
    <property type="term" value="P:mitotic spindle organization"/>
    <property type="evidence" value="ECO:0007669"/>
    <property type="project" value="TreeGrafter"/>
</dbReference>
<dbReference type="SUPFAM" id="SSF51161">
    <property type="entry name" value="Trimeric LpxA-like enzymes"/>
    <property type="match status" value="1"/>
</dbReference>
<evidence type="ECO:0000256" key="5">
    <source>
        <dbReference type="ARBA" id="ARBA00023212"/>
    </source>
</evidence>